<dbReference type="PROSITE" id="PS50102">
    <property type="entry name" value="RRM"/>
    <property type="match status" value="2"/>
</dbReference>
<feature type="region of interest" description="Disordered" evidence="4">
    <location>
        <begin position="446"/>
        <end position="480"/>
    </location>
</feature>
<dbReference type="InterPro" id="IPR000504">
    <property type="entry name" value="RRM_dom"/>
</dbReference>
<evidence type="ECO:0000256" key="2">
    <source>
        <dbReference type="ARBA" id="ARBA00022884"/>
    </source>
</evidence>
<keyword evidence="1" id="KW-0677">Repeat</keyword>
<comment type="caution">
    <text evidence="6">The sequence shown here is derived from an EMBL/GenBank/DDBJ whole genome shotgun (WGS) entry which is preliminary data.</text>
</comment>
<feature type="region of interest" description="Disordered" evidence="4">
    <location>
        <begin position="620"/>
        <end position="642"/>
    </location>
</feature>
<feature type="domain" description="RRM" evidence="5">
    <location>
        <begin position="108"/>
        <end position="189"/>
    </location>
</feature>
<accession>A0ABQ9XKS4</accession>
<dbReference type="InterPro" id="IPR035979">
    <property type="entry name" value="RBD_domain_sf"/>
</dbReference>
<dbReference type="EMBL" id="JARBJD010000096">
    <property type="protein sequence ID" value="KAK2953023.1"/>
    <property type="molecule type" value="Genomic_DNA"/>
</dbReference>
<keyword evidence="2 3" id="KW-0694">RNA-binding</keyword>
<evidence type="ECO:0000313" key="7">
    <source>
        <dbReference type="Proteomes" id="UP001281761"/>
    </source>
</evidence>
<proteinExistence type="predicted"/>
<protein>
    <recommendedName>
        <fullName evidence="5">RRM domain-containing protein</fullName>
    </recommendedName>
</protein>
<evidence type="ECO:0000256" key="3">
    <source>
        <dbReference type="PROSITE-ProRule" id="PRU00176"/>
    </source>
</evidence>
<name>A0ABQ9XKS4_9EUKA</name>
<reference evidence="6 7" key="1">
    <citation type="journal article" date="2022" name="bioRxiv">
        <title>Genomics of Preaxostyla Flagellates Illuminates Evolutionary Transitions and the Path Towards Mitochondrial Loss.</title>
        <authorList>
            <person name="Novak L.V.F."/>
            <person name="Treitli S.C."/>
            <person name="Pyrih J."/>
            <person name="Halakuc P."/>
            <person name="Pipaliya S.V."/>
            <person name="Vacek V."/>
            <person name="Brzon O."/>
            <person name="Soukal P."/>
            <person name="Eme L."/>
            <person name="Dacks J.B."/>
            <person name="Karnkowska A."/>
            <person name="Elias M."/>
            <person name="Hampl V."/>
        </authorList>
    </citation>
    <scope>NUCLEOTIDE SEQUENCE [LARGE SCALE GENOMIC DNA]</scope>
    <source>
        <strain evidence="6">NAU3</strain>
        <tissue evidence="6">Gut</tissue>
    </source>
</reference>
<feature type="compositionally biased region" description="Low complexity" evidence="4">
    <location>
        <begin position="332"/>
        <end position="347"/>
    </location>
</feature>
<evidence type="ECO:0000259" key="5">
    <source>
        <dbReference type="PROSITE" id="PS50102"/>
    </source>
</evidence>
<feature type="domain" description="RRM" evidence="5">
    <location>
        <begin position="19"/>
        <end position="97"/>
    </location>
</feature>
<organism evidence="6 7">
    <name type="scientific">Blattamonas nauphoetae</name>
    <dbReference type="NCBI Taxonomy" id="2049346"/>
    <lineage>
        <taxon>Eukaryota</taxon>
        <taxon>Metamonada</taxon>
        <taxon>Preaxostyla</taxon>
        <taxon>Oxymonadida</taxon>
        <taxon>Blattamonas</taxon>
    </lineage>
</organism>
<dbReference type="Pfam" id="PF00076">
    <property type="entry name" value="RRM_1"/>
    <property type="match status" value="2"/>
</dbReference>
<evidence type="ECO:0000256" key="1">
    <source>
        <dbReference type="ARBA" id="ARBA00022737"/>
    </source>
</evidence>
<evidence type="ECO:0000256" key="4">
    <source>
        <dbReference type="SAM" id="MobiDB-lite"/>
    </source>
</evidence>
<feature type="compositionally biased region" description="Polar residues" evidence="4">
    <location>
        <begin position="629"/>
        <end position="642"/>
    </location>
</feature>
<feature type="compositionally biased region" description="Polar residues" evidence="4">
    <location>
        <begin position="404"/>
        <end position="415"/>
    </location>
</feature>
<gene>
    <name evidence="6" type="ORF">BLNAU_12012</name>
</gene>
<feature type="region of interest" description="Disordered" evidence="4">
    <location>
        <begin position="314"/>
        <end position="415"/>
    </location>
</feature>
<dbReference type="SMART" id="SM00360">
    <property type="entry name" value="RRM"/>
    <property type="match status" value="2"/>
</dbReference>
<dbReference type="PANTHER" id="PTHR24012">
    <property type="entry name" value="RNA BINDING PROTEIN"/>
    <property type="match status" value="1"/>
</dbReference>
<dbReference type="CDD" id="cd00590">
    <property type="entry name" value="RRM_SF"/>
    <property type="match status" value="1"/>
</dbReference>
<evidence type="ECO:0000313" key="6">
    <source>
        <dbReference type="EMBL" id="KAK2953023.1"/>
    </source>
</evidence>
<feature type="compositionally biased region" description="Basic residues" evidence="4">
    <location>
        <begin position="382"/>
        <end position="403"/>
    </location>
</feature>
<feature type="region of interest" description="Disordered" evidence="4">
    <location>
        <begin position="532"/>
        <end position="553"/>
    </location>
</feature>
<feature type="region of interest" description="Disordered" evidence="4">
    <location>
        <begin position="222"/>
        <end position="242"/>
    </location>
</feature>
<keyword evidence="7" id="KW-1185">Reference proteome</keyword>
<dbReference type="InterPro" id="IPR012677">
    <property type="entry name" value="Nucleotide-bd_a/b_plait_sf"/>
</dbReference>
<dbReference type="Proteomes" id="UP001281761">
    <property type="component" value="Unassembled WGS sequence"/>
</dbReference>
<dbReference type="Gene3D" id="3.30.70.330">
    <property type="match status" value="2"/>
</dbReference>
<feature type="compositionally biased region" description="Polar residues" evidence="4">
    <location>
        <begin position="464"/>
        <end position="474"/>
    </location>
</feature>
<sequence>MNRRHTPSPSHTADGIDPYNIFINYLPPHFKDENLFSLFSSFGNIESAKVMMDSSRGTTLGFGFVRFTTQQAAHRALQTMNRFRVGNKVLLVKYSNVSRVKEPFSPCETLFIRNLPKQTTQETLHKLFSPIAHPLIIRITNDHSLSCLNSCVAYVRFSTIQDAEHIRQTFANTIFPHSRNLLDIAYAKRNLEEFPPKAGHPGAGGLEESLIWAPTASSPAIPQNAVATRGPPYRNHSPTISSQSLTPPFFQQYSISNHHIHPDVLDQRLPVAHQQLSHEPANQQPISTYTNSSGSQILFSVGYRAIPLSPTPVHQITSIPQTSPPLPNSSIPQSTPRQNNRPRNSRSGYAKRGEISFGLPQIDPQSNVNRVTLPVISDQINRRSKGKGHQTRRERKAHSKQQAHPRQQNRSLSNQLSNIPLVPVHNSQQNVEPPQINHIAQATEVKWTDPPPQPIADVKPTSKPPTQSIQSQDLPASHDHQHLFPSMFDELSFTSFKTHGSGSETNIDSLSQTSRTEQTMLERDFGDYPMTPNSDHFHHNSRSISGHTSGSDEHAFTVSDMTVSRKRTSLLNNSEVPDSIQSDDIPVTQPIEWLLKTSTDKEKEMDDLAFLGDQQEELIELGGEEETDSPSPTYDNVLDTSM</sequence>
<dbReference type="SUPFAM" id="SSF54928">
    <property type="entry name" value="RNA-binding domain, RBD"/>
    <property type="match status" value="1"/>
</dbReference>